<dbReference type="Proteomes" id="UP001501699">
    <property type="component" value="Unassembled WGS sequence"/>
</dbReference>
<keyword evidence="2" id="KW-1185">Reference proteome</keyword>
<protein>
    <recommendedName>
        <fullName evidence="3">Phage related protein</fullName>
    </recommendedName>
</protein>
<evidence type="ECO:0000313" key="2">
    <source>
        <dbReference type="Proteomes" id="UP001501699"/>
    </source>
</evidence>
<gene>
    <name evidence="1" type="ORF">GCM10023262_00350</name>
</gene>
<proteinExistence type="predicted"/>
<comment type="caution">
    <text evidence="1">The sequence shown here is derived from an EMBL/GenBank/DDBJ whole genome shotgun (WGS) entry which is preliminary data.</text>
</comment>
<sequence length="142" mass="16724">MIDDMITAEYEQQQKDKASGHYKELASMEIYFEDIPKYTEYETLEKILRGFGSLPCSGLCICKKVLLSLLYDISSDYKAARETFIYYKMLIDTVKEGYIAFDEDCCYSTVEWAMQVCRKRDKEEKKALVFLKRCQHLKKLTN</sequence>
<accession>A0ABP8V9T1</accession>
<dbReference type="RefSeq" id="WP_345118082.1">
    <property type="nucleotide sequence ID" value="NZ_BAABJA010000001.1"/>
</dbReference>
<dbReference type="EMBL" id="BAABJA010000001">
    <property type="protein sequence ID" value="GAA4657435.1"/>
    <property type="molecule type" value="Genomic_DNA"/>
</dbReference>
<evidence type="ECO:0000313" key="1">
    <source>
        <dbReference type="EMBL" id="GAA4657435.1"/>
    </source>
</evidence>
<evidence type="ECO:0008006" key="3">
    <source>
        <dbReference type="Google" id="ProtNLM"/>
    </source>
</evidence>
<name>A0ABP8V9T1_9HYPH</name>
<reference evidence="2" key="1">
    <citation type="journal article" date="2019" name="Int. J. Syst. Evol. Microbiol.">
        <title>The Global Catalogue of Microorganisms (GCM) 10K type strain sequencing project: providing services to taxonomists for standard genome sequencing and annotation.</title>
        <authorList>
            <consortium name="The Broad Institute Genomics Platform"/>
            <consortium name="The Broad Institute Genome Sequencing Center for Infectious Disease"/>
            <person name="Wu L."/>
            <person name="Ma J."/>
        </authorList>
    </citation>
    <scope>NUCLEOTIDE SEQUENCE [LARGE SCALE GENOMIC DNA]</scope>
    <source>
        <strain evidence="2">JCM 17714</strain>
    </source>
</reference>
<organism evidence="1 2">
    <name type="scientific">Bartonella pachyuromydis</name>
    <dbReference type="NCBI Taxonomy" id="931097"/>
    <lineage>
        <taxon>Bacteria</taxon>
        <taxon>Pseudomonadati</taxon>
        <taxon>Pseudomonadota</taxon>
        <taxon>Alphaproteobacteria</taxon>
        <taxon>Hyphomicrobiales</taxon>
        <taxon>Bartonellaceae</taxon>
        <taxon>Bartonella</taxon>
    </lineage>
</organism>